<evidence type="ECO:0000256" key="8">
    <source>
        <dbReference type="SAM" id="MobiDB-lite"/>
    </source>
</evidence>
<evidence type="ECO:0000256" key="5">
    <source>
        <dbReference type="ARBA" id="ARBA00022989"/>
    </source>
</evidence>
<comment type="similarity">
    <text evidence="2 7">Belongs to the ExbD/TolR family.</text>
</comment>
<dbReference type="EMBL" id="BAAAFH010000022">
    <property type="protein sequence ID" value="GAA0876510.1"/>
    <property type="molecule type" value="Genomic_DNA"/>
</dbReference>
<keyword evidence="6" id="KW-0472">Membrane</keyword>
<dbReference type="InterPro" id="IPR003400">
    <property type="entry name" value="ExbD"/>
</dbReference>
<evidence type="ECO:0000256" key="7">
    <source>
        <dbReference type="RuleBase" id="RU003879"/>
    </source>
</evidence>
<reference evidence="10" key="1">
    <citation type="journal article" date="2019" name="Int. J. Syst. Evol. Microbiol.">
        <title>The Global Catalogue of Microorganisms (GCM) 10K type strain sequencing project: providing services to taxonomists for standard genome sequencing and annotation.</title>
        <authorList>
            <consortium name="The Broad Institute Genomics Platform"/>
            <consortium name="The Broad Institute Genome Sequencing Center for Infectious Disease"/>
            <person name="Wu L."/>
            <person name="Ma J."/>
        </authorList>
    </citation>
    <scope>NUCLEOTIDE SEQUENCE [LARGE SCALE GENOMIC DNA]</scope>
    <source>
        <strain evidence="10">JCM 16083</strain>
    </source>
</reference>
<evidence type="ECO:0000256" key="2">
    <source>
        <dbReference type="ARBA" id="ARBA00005811"/>
    </source>
</evidence>
<comment type="caution">
    <text evidence="9">The sequence shown here is derived from an EMBL/GenBank/DDBJ whole genome shotgun (WGS) entry which is preliminary data.</text>
</comment>
<protein>
    <submittedName>
        <fullName evidence="9">Biopolymer transporter ExbD</fullName>
    </submittedName>
</protein>
<evidence type="ECO:0000256" key="4">
    <source>
        <dbReference type="ARBA" id="ARBA00022692"/>
    </source>
</evidence>
<keyword evidence="7" id="KW-0813">Transport</keyword>
<dbReference type="Proteomes" id="UP001501126">
    <property type="component" value="Unassembled WGS sequence"/>
</dbReference>
<feature type="region of interest" description="Disordered" evidence="8">
    <location>
        <begin position="41"/>
        <end position="65"/>
    </location>
</feature>
<evidence type="ECO:0000313" key="10">
    <source>
        <dbReference type="Proteomes" id="UP001501126"/>
    </source>
</evidence>
<keyword evidence="3" id="KW-1003">Cell membrane</keyword>
<evidence type="ECO:0000256" key="1">
    <source>
        <dbReference type="ARBA" id="ARBA00004162"/>
    </source>
</evidence>
<evidence type="ECO:0000313" key="9">
    <source>
        <dbReference type="EMBL" id="GAA0876510.1"/>
    </source>
</evidence>
<evidence type="ECO:0000256" key="6">
    <source>
        <dbReference type="ARBA" id="ARBA00023136"/>
    </source>
</evidence>
<dbReference type="Pfam" id="PF02472">
    <property type="entry name" value="ExbD"/>
    <property type="match status" value="1"/>
</dbReference>
<keyword evidence="5" id="KW-1133">Transmembrane helix</keyword>
<name>A0ABP3Y6X9_9FLAO</name>
<dbReference type="Gene3D" id="3.30.420.270">
    <property type="match status" value="1"/>
</dbReference>
<comment type="subcellular location">
    <subcellularLocation>
        <location evidence="1">Cell membrane</location>
        <topology evidence="1">Single-pass membrane protein</topology>
    </subcellularLocation>
    <subcellularLocation>
        <location evidence="7">Cell membrane</location>
        <topology evidence="7">Single-pass type II membrane protein</topology>
    </subcellularLocation>
</comment>
<organism evidence="9 10">
    <name type="scientific">Wandonia haliotis</name>
    <dbReference type="NCBI Taxonomy" id="574963"/>
    <lineage>
        <taxon>Bacteria</taxon>
        <taxon>Pseudomonadati</taxon>
        <taxon>Bacteroidota</taxon>
        <taxon>Flavobacteriia</taxon>
        <taxon>Flavobacteriales</taxon>
        <taxon>Crocinitomicaceae</taxon>
        <taxon>Wandonia</taxon>
    </lineage>
</organism>
<keyword evidence="7" id="KW-0653">Protein transport</keyword>
<keyword evidence="4 7" id="KW-0812">Transmembrane</keyword>
<evidence type="ECO:0000256" key="3">
    <source>
        <dbReference type="ARBA" id="ARBA00022475"/>
    </source>
</evidence>
<accession>A0ABP3Y6X9</accession>
<keyword evidence="10" id="KW-1185">Reference proteome</keyword>
<dbReference type="PANTHER" id="PTHR30558">
    <property type="entry name" value="EXBD MEMBRANE COMPONENT OF PMF-DRIVEN MACROMOLECULE IMPORT SYSTEM"/>
    <property type="match status" value="1"/>
</dbReference>
<sequence length="139" mass="15472">MNLRSTNKIKTEAGMASMTDLVFLLLVFFIIMSTLSEPQTPLDLPQAEKGAPSSKQPKPPTSVGITADNTYFIDNNLSQELSYEEARDQLIALMNESEEKKIKIAGDKNASYESVFKLISLAQVQGWKPLLAFDKNSER</sequence>
<dbReference type="RefSeq" id="WP_343789490.1">
    <property type="nucleotide sequence ID" value="NZ_BAAAFH010000022.1"/>
</dbReference>
<gene>
    <name evidence="9" type="ORF">GCM10009118_29200</name>
</gene>
<proteinExistence type="inferred from homology"/>